<name>A0A1Y5N6H5_9BACT</name>
<dbReference type="Proteomes" id="UP000195893">
    <property type="component" value="Unassembled WGS sequence"/>
</dbReference>
<dbReference type="AlphaFoldDB" id="A0A1Y5N6H5"/>
<evidence type="ECO:0000313" key="1">
    <source>
        <dbReference type="EMBL" id="OUT16119.1"/>
    </source>
</evidence>
<organism evidence="1 2">
    <name type="scientific">Campylobacter concisus</name>
    <dbReference type="NCBI Taxonomy" id="199"/>
    <lineage>
        <taxon>Bacteria</taxon>
        <taxon>Pseudomonadati</taxon>
        <taxon>Campylobacterota</taxon>
        <taxon>Epsilonproteobacteria</taxon>
        <taxon>Campylobacterales</taxon>
        <taxon>Campylobacteraceae</taxon>
        <taxon>Campylobacter</taxon>
    </lineage>
</organism>
<evidence type="ECO:0008006" key="3">
    <source>
        <dbReference type="Google" id="ProtNLM"/>
    </source>
</evidence>
<dbReference type="RefSeq" id="WP_087582248.1">
    <property type="nucleotide sequence ID" value="NZ_NDYQ01000020.1"/>
</dbReference>
<comment type="caution">
    <text evidence="1">The sequence shown here is derived from an EMBL/GenBank/DDBJ whole genome shotgun (WGS) entry which is preliminary data.</text>
</comment>
<reference evidence="1 2" key="1">
    <citation type="submission" date="2017-04" db="EMBL/GenBank/DDBJ databases">
        <title>Complete genome of Campylobacter concisus ATCC 33237T and draft genomes for an additional eight well characterized C. concisus strains.</title>
        <authorList>
            <person name="Cornelius A.J."/>
            <person name="Miller W.G."/>
            <person name="Lastovica A.J."/>
            <person name="On S.L."/>
            <person name="French N.P."/>
            <person name="Vandenberg O."/>
            <person name="Biggs P.J."/>
        </authorList>
    </citation>
    <scope>NUCLEOTIDE SEQUENCE [LARGE SCALE GENOMIC DNA]</scope>
    <source>
        <strain evidence="1 2">Lasto127.99</strain>
    </source>
</reference>
<evidence type="ECO:0000313" key="2">
    <source>
        <dbReference type="Proteomes" id="UP000195893"/>
    </source>
</evidence>
<accession>A0A1Y5N6H5</accession>
<dbReference type="PROSITE" id="PS51257">
    <property type="entry name" value="PROKAR_LIPOPROTEIN"/>
    <property type="match status" value="1"/>
</dbReference>
<gene>
    <name evidence="1" type="ORF">B9N60_09955</name>
</gene>
<proteinExistence type="predicted"/>
<sequence>MKKAIYVSFFSLLLAGCMFNPNNRDVAFFKGIPYYAPVDAQGIILEEDQITDTYKMGIYSCKPGDLFWLSPYKKEEFVTAIKAKKFDTLQKMADENLIGCVSPMSEAELNYITTMQAARASATANNYSIFDAMNAWTNGLNANTNAMINRQNQNTINSVNRNLRQMNDSLDALQNQGNRQYYKANPIYPY</sequence>
<protein>
    <recommendedName>
        <fullName evidence="3">Lipoprotein</fullName>
    </recommendedName>
</protein>
<dbReference type="EMBL" id="NDYQ01000020">
    <property type="protein sequence ID" value="OUT16119.1"/>
    <property type="molecule type" value="Genomic_DNA"/>
</dbReference>